<dbReference type="RefSeq" id="WP_186879751.1">
    <property type="nucleotide sequence ID" value="NZ_JACOGG010000002.1"/>
</dbReference>
<dbReference type="GO" id="GO:0016853">
    <property type="term" value="F:isomerase activity"/>
    <property type="evidence" value="ECO:0007669"/>
    <property type="project" value="UniProtKB-KW"/>
</dbReference>
<feature type="region of interest" description="Disordered" evidence="1">
    <location>
        <begin position="39"/>
        <end position="58"/>
    </location>
</feature>
<keyword evidence="2" id="KW-0732">Signal</keyword>
<dbReference type="Pfam" id="PF16036">
    <property type="entry name" value="Chalcone_3"/>
    <property type="match status" value="1"/>
</dbReference>
<feature type="domain" description="Chalcone isomerase" evidence="3">
    <location>
        <begin position="99"/>
        <end position="203"/>
    </location>
</feature>
<name>A0A923HZC9_9BURK</name>
<accession>A0A923HZC9</accession>
<reference evidence="4" key="1">
    <citation type="submission" date="2020-08" db="EMBL/GenBank/DDBJ databases">
        <title>Novel species isolated from subtropical streams in China.</title>
        <authorList>
            <person name="Lu H."/>
        </authorList>
    </citation>
    <scope>NUCLEOTIDE SEQUENCE</scope>
    <source>
        <strain evidence="4">CY7W</strain>
    </source>
</reference>
<dbReference type="Gene3D" id="3.50.70.10">
    <property type="match status" value="1"/>
</dbReference>
<feature type="chain" id="PRO_5036711378" evidence="2">
    <location>
        <begin position="34"/>
        <end position="218"/>
    </location>
</feature>
<comment type="caution">
    <text evidence="4">The sequence shown here is derived from an EMBL/GenBank/DDBJ whole genome shotgun (WGS) entry which is preliminary data.</text>
</comment>
<dbReference type="Proteomes" id="UP000612361">
    <property type="component" value="Unassembled WGS sequence"/>
</dbReference>
<protein>
    <submittedName>
        <fullName evidence="4">Chalcone isomerase family protein</fullName>
    </submittedName>
</protein>
<evidence type="ECO:0000259" key="3">
    <source>
        <dbReference type="Pfam" id="PF16036"/>
    </source>
</evidence>
<dbReference type="PROSITE" id="PS51257">
    <property type="entry name" value="PROKAR_LIPOPROTEIN"/>
    <property type="match status" value="1"/>
</dbReference>
<evidence type="ECO:0000313" key="4">
    <source>
        <dbReference type="EMBL" id="MBC3934112.1"/>
    </source>
</evidence>
<dbReference type="EMBL" id="JACOGG010000002">
    <property type="protein sequence ID" value="MBC3934112.1"/>
    <property type="molecule type" value="Genomic_DNA"/>
</dbReference>
<evidence type="ECO:0000313" key="5">
    <source>
        <dbReference type="Proteomes" id="UP000612361"/>
    </source>
</evidence>
<keyword evidence="5" id="KW-1185">Reference proteome</keyword>
<dbReference type="AlphaFoldDB" id="A0A923HZC9"/>
<evidence type="ECO:0000256" key="1">
    <source>
        <dbReference type="SAM" id="MobiDB-lite"/>
    </source>
</evidence>
<dbReference type="InterPro" id="IPR016087">
    <property type="entry name" value="Chalcone_isomerase"/>
</dbReference>
<organism evidence="4 5">
    <name type="scientific">Undibacterium rugosum</name>
    <dbReference type="NCBI Taxonomy" id="2762291"/>
    <lineage>
        <taxon>Bacteria</taxon>
        <taxon>Pseudomonadati</taxon>
        <taxon>Pseudomonadota</taxon>
        <taxon>Betaproteobacteria</taxon>
        <taxon>Burkholderiales</taxon>
        <taxon>Oxalobacteraceae</taxon>
        <taxon>Undibacterium</taxon>
    </lineage>
</organism>
<keyword evidence="4" id="KW-0413">Isomerase</keyword>
<dbReference type="InterPro" id="IPR016088">
    <property type="entry name" value="Chalcone_isomerase_3-sand"/>
</dbReference>
<proteinExistence type="predicted"/>
<feature type="signal peptide" evidence="2">
    <location>
        <begin position="1"/>
        <end position="33"/>
    </location>
</feature>
<evidence type="ECO:0000256" key="2">
    <source>
        <dbReference type="SAM" id="SignalP"/>
    </source>
</evidence>
<gene>
    <name evidence="4" type="ORF">H8K47_01945</name>
</gene>
<feature type="compositionally biased region" description="Low complexity" evidence="1">
    <location>
        <begin position="39"/>
        <end position="51"/>
    </location>
</feature>
<sequence length="218" mass="23868">MKPQAIQAHRPASQLRWLQTGLLLLSCFSPLHASSQTQAQIQAQSPAQTQSESAAPHIQQELGKARLSGSGGYRWFGLAIYQASLWTGPEGWRPDLKRYALDLRYARSLVGKKIAQASQDEMEKLQVGTPEKRQQWLATMQQIFPDVKEGTHITGIYDGASGARFYLDGKLLAEVKDADFAQAFFAIWLHPNTSAPALRKQLLAGSGNSAGYSTGTAP</sequence>